<dbReference type="Gene3D" id="3.40.50.1820">
    <property type="entry name" value="alpha/beta hydrolase"/>
    <property type="match status" value="1"/>
</dbReference>
<evidence type="ECO:0000256" key="5">
    <source>
        <dbReference type="ARBA" id="ARBA00023180"/>
    </source>
</evidence>
<dbReference type="InterPro" id="IPR029058">
    <property type="entry name" value="AB_hydrolase_fold"/>
</dbReference>
<feature type="region of interest" description="Disordered" evidence="7">
    <location>
        <begin position="560"/>
        <end position="588"/>
    </location>
</feature>
<feature type="region of interest" description="Disordered" evidence="7">
    <location>
        <begin position="477"/>
        <end position="497"/>
    </location>
</feature>
<evidence type="ECO:0000256" key="3">
    <source>
        <dbReference type="ARBA" id="ARBA00022670"/>
    </source>
</evidence>
<evidence type="ECO:0000256" key="1">
    <source>
        <dbReference type="ARBA" id="ARBA00009431"/>
    </source>
</evidence>
<feature type="compositionally biased region" description="Low complexity" evidence="7">
    <location>
        <begin position="477"/>
        <end position="493"/>
    </location>
</feature>
<dbReference type="PRINTS" id="PR00724">
    <property type="entry name" value="CRBOXYPTASEC"/>
</dbReference>
<evidence type="ECO:0000256" key="2">
    <source>
        <dbReference type="ARBA" id="ARBA00022645"/>
    </source>
</evidence>
<dbReference type="GO" id="GO:0004180">
    <property type="term" value="F:carboxypeptidase activity"/>
    <property type="evidence" value="ECO:0007669"/>
    <property type="project" value="UniProtKB-KW"/>
</dbReference>
<evidence type="ECO:0000313" key="9">
    <source>
        <dbReference type="Proteomes" id="UP001390339"/>
    </source>
</evidence>
<keyword evidence="6" id="KW-0732">Signal</keyword>
<evidence type="ECO:0000256" key="7">
    <source>
        <dbReference type="SAM" id="MobiDB-lite"/>
    </source>
</evidence>
<keyword evidence="4 6" id="KW-0378">Hydrolase</keyword>
<organism evidence="8 9">
    <name type="scientific">Apiospora arundinis</name>
    <dbReference type="NCBI Taxonomy" id="335852"/>
    <lineage>
        <taxon>Eukaryota</taxon>
        <taxon>Fungi</taxon>
        <taxon>Dikarya</taxon>
        <taxon>Ascomycota</taxon>
        <taxon>Pezizomycotina</taxon>
        <taxon>Sordariomycetes</taxon>
        <taxon>Xylariomycetidae</taxon>
        <taxon>Amphisphaeriales</taxon>
        <taxon>Apiosporaceae</taxon>
        <taxon>Apiospora</taxon>
    </lineage>
</organism>
<dbReference type="PANTHER" id="PTHR11802:SF131">
    <property type="entry name" value="CARBOXYPEPTIDASE"/>
    <property type="match status" value="1"/>
</dbReference>
<dbReference type="InterPro" id="IPR018202">
    <property type="entry name" value="Ser_caboxypep_ser_AS"/>
</dbReference>
<dbReference type="Pfam" id="PF00450">
    <property type="entry name" value="Peptidase_S10"/>
    <property type="match status" value="1"/>
</dbReference>
<protein>
    <recommendedName>
        <fullName evidence="6">Carboxypeptidase</fullName>
        <ecNumber evidence="6">3.4.16.-</ecNumber>
    </recommendedName>
</protein>
<dbReference type="PROSITE" id="PS00131">
    <property type="entry name" value="CARBOXYPEPT_SER_SER"/>
    <property type="match status" value="1"/>
</dbReference>
<keyword evidence="9" id="KW-1185">Reference proteome</keyword>
<proteinExistence type="inferred from homology"/>
<accession>A0ABR2IC55</accession>
<dbReference type="SUPFAM" id="SSF53474">
    <property type="entry name" value="alpha/beta-Hydrolases"/>
    <property type="match status" value="1"/>
</dbReference>
<dbReference type="EC" id="3.4.16.-" evidence="6"/>
<dbReference type="Proteomes" id="UP001390339">
    <property type="component" value="Unassembled WGS sequence"/>
</dbReference>
<evidence type="ECO:0000256" key="6">
    <source>
        <dbReference type="RuleBase" id="RU361156"/>
    </source>
</evidence>
<feature type="chain" id="PRO_5044966407" description="Carboxypeptidase" evidence="6">
    <location>
        <begin position="26"/>
        <end position="588"/>
    </location>
</feature>
<keyword evidence="3 6" id="KW-0645">Protease</keyword>
<comment type="caution">
    <text evidence="8">The sequence shown here is derived from an EMBL/GenBank/DDBJ whole genome shotgun (WGS) entry which is preliminary data.</text>
</comment>
<dbReference type="PANTHER" id="PTHR11802">
    <property type="entry name" value="SERINE PROTEASE FAMILY S10 SERINE CARBOXYPEPTIDASE"/>
    <property type="match status" value="1"/>
</dbReference>
<keyword evidence="2 6" id="KW-0121">Carboxypeptidase</keyword>
<comment type="similarity">
    <text evidence="1 6">Belongs to the peptidase S10 family.</text>
</comment>
<keyword evidence="5" id="KW-0325">Glycoprotein</keyword>
<evidence type="ECO:0000256" key="4">
    <source>
        <dbReference type="ARBA" id="ARBA00022801"/>
    </source>
</evidence>
<gene>
    <name evidence="8" type="ORF">PGQ11_010624</name>
</gene>
<sequence length="588" mass="64716">MIRSLFRAASAASLLLLPLILNVAAEPLPHRIEEMLKRQLPAGPTGLKTITTPNNVTVRYKEPSQEGVCETTPGVKSYSGYVDLDDNTHMFFWFFEARKNPEKAPVTLWLNGGPGSDSLISLFEAIGPCNVTANGTTVLNPYSWTEESNMIFLSQPVGVGFSYQTKVEGTYNNTTLLISNSSTNPIGRFSVINEDYNTTTTAAAAVTAWEVMQAFFGALPRLDPTVKSRKFHLWTESYGGHWGPGFYRHFYEQNQRIGNGTNKGVRLEMESLGIINGLISARIQYPFYPEFARNNTYGISVDDLVYKLMKVNNEIYGGCNHAIQQCLLAGHNTTEGVTLCAHAHLTCRDMVVGPFSALGGRDNYDIRAKAGAEIPPSRAWMDYVNTPRVQNALGVDLNYTENYSFFVNTLFGLQGDQVRDTTFHDLEWLLAKGVRVALVYGDADFICNWPGGEAVSLGLKWPHAAQFAKAGYAPFTLSSSSSSSNGTTTTTTNNKKKKAYGETRQYAGLSFTRMYEAGHIVPYYQPAASLELFRRVLRGRALTGDGKQCASPTFGSHGAANATATNSGWDRGAMFTGRPGDWKKRRGI</sequence>
<reference evidence="8 9" key="1">
    <citation type="journal article" date="2024" name="IMA Fungus">
        <title>Apiospora arundinis, a panoply of carbohydrate-active enzymes and secondary metabolites.</title>
        <authorList>
            <person name="Sorensen T."/>
            <person name="Petersen C."/>
            <person name="Muurmann A.T."/>
            <person name="Christiansen J.V."/>
            <person name="Brundto M.L."/>
            <person name="Overgaard C.K."/>
            <person name="Boysen A.T."/>
            <person name="Wollenberg R.D."/>
            <person name="Larsen T.O."/>
            <person name="Sorensen J.L."/>
            <person name="Nielsen K.L."/>
            <person name="Sondergaard T.E."/>
        </authorList>
    </citation>
    <scope>NUCLEOTIDE SEQUENCE [LARGE SCALE GENOMIC DNA]</scope>
    <source>
        <strain evidence="8 9">AAU 773</strain>
    </source>
</reference>
<dbReference type="EMBL" id="JAPCWZ010000006">
    <property type="protein sequence ID" value="KAK8859890.1"/>
    <property type="molecule type" value="Genomic_DNA"/>
</dbReference>
<dbReference type="InterPro" id="IPR001563">
    <property type="entry name" value="Peptidase_S10"/>
</dbReference>
<feature type="signal peptide" evidence="6">
    <location>
        <begin position="1"/>
        <end position="25"/>
    </location>
</feature>
<evidence type="ECO:0000313" key="8">
    <source>
        <dbReference type="EMBL" id="KAK8859890.1"/>
    </source>
</evidence>
<name>A0ABR2IC55_9PEZI</name>